<dbReference type="GO" id="GO:0005096">
    <property type="term" value="F:GTPase activator activity"/>
    <property type="evidence" value="ECO:0007669"/>
    <property type="project" value="UniProtKB-KW"/>
</dbReference>
<evidence type="ECO:0000313" key="7">
    <source>
        <dbReference type="Proteomes" id="UP000694540"/>
    </source>
</evidence>
<dbReference type="InterPro" id="IPR008936">
    <property type="entry name" value="Rho_GTPase_activation_prot"/>
</dbReference>
<evidence type="ECO:0000256" key="3">
    <source>
        <dbReference type="ARBA" id="ARBA00074176"/>
    </source>
</evidence>
<protein>
    <recommendedName>
        <fullName evidence="3">Protein FAM13B</fullName>
    </recommendedName>
</protein>
<feature type="compositionally biased region" description="Basic and acidic residues" evidence="4">
    <location>
        <begin position="682"/>
        <end position="691"/>
    </location>
</feature>
<feature type="region of interest" description="Disordered" evidence="4">
    <location>
        <begin position="641"/>
        <end position="691"/>
    </location>
</feature>
<feature type="compositionally biased region" description="Polar residues" evidence="4">
    <location>
        <begin position="658"/>
        <end position="670"/>
    </location>
</feature>
<dbReference type="Pfam" id="PF26116">
    <property type="entry name" value="FAM13A"/>
    <property type="match status" value="1"/>
</dbReference>
<keyword evidence="7" id="KW-1185">Reference proteome</keyword>
<dbReference type="Ensembl" id="ENSCWAT00000001131.1">
    <property type="protein sequence ID" value="ENSCWAP00000001015.1"/>
    <property type="gene ID" value="ENSCWAG00000000685.1"/>
</dbReference>
<reference evidence="6" key="2">
    <citation type="submission" date="2025-09" db="UniProtKB">
        <authorList>
            <consortium name="Ensembl"/>
        </authorList>
    </citation>
    <scope>IDENTIFICATION</scope>
</reference>
<evidence type="ECO:0000259" key="5">
    <source>
        <dbReference type="PROSITE" id="PS50238"/>
    </source>
</evidence>
<dbReference type="PANTHER" id="PTHR15904">
    <property type="entry name" value="FAM13"/>
    <property type="match status" value="1"/>
</dbReference>
<gene>
    <name evidence="6" type="primary">FAM13B</name>
</gene>
<sequence>MRKSSSPSLSNCNSVLANKIFGIPLDELQQGGHPDNEVPFIVRHVVDYIEEHGGLEQQGLFQVNGNAETVEWLRQRYDSGEEVDLVKEADVPSAISLLRFFLQELPEPVIPGSLHIHLMQLSQDYNNEDEFGRKLRFLLQQLPPVNYSLLKFLCRFLANVASHHEEIWSANSLAAVFGPDVFHIYTDVEDLKEQEIVSRIMAGLLENYYEFFENEEEDFSSNDLSSITEQVNELSEEEDEKLEHIEELPEEGAEKSDDMPEVVQLRMTENIMEPNSVTASTSAPISPISILPASEDILERTIRAAVEQHLFDLQSSIDHDLKNLQQQSLVCNNEAGGVNCDGEGSNNQIDIADDIINASESNRDCSEPVTSTNLDNEVMQQDFVYEDEENNQSVGILLEPCSDHGESEDGFLERKEYLSFESDKLSHLILDSDSKICDLNANTESEVPGGHSVSAQGEAAYVQIPHLDLKNVSDDDKWEASCPITFPLIDFKTMHLQRDGEEPFPAFKSWQEDSESGEAQLSPQAGRMNHHPLEEDCPPVLSHRSLDFGQSQRFLHDPEMLDSSSKALSFARIRRSSFSSKDDKREDRTPYQLVKKLQKKIRQFEEQFERERNSKPSYSDIAANPKVLKWMTELTKLRKQIKDAKHKSSDGEFVPQTRPRSNTLPKSFGSSLDHEDEENEDESRVIQKEKKPSKEATLELILKRLKEKRVERCLPEDIKKMTKDHLVEEKTSLQKSLLYYESQHGRPGSPSTKRRSQMLQPIIEGETAHFFEEIKEEEEDGVSLSSELTDILKTAVQAQSSLENPESDVEENQEKLALDLRLSSTRAASMPELLEQLWKARAEKKKLRKTLREFEEAFYQQNGRNAQKEDRVPVLEEYREYKKIKAKLRLLEVLISKQDSSKSI</sequence>
<dbReference type="PROSITE" id="PS50238">
    <property type="entry name" value="RHOGAP"/>
    <property type="match status" value="1"/>
</dbReference>
<dbReference type="AlphaFoldDB" id="A0A8C3VS28"/>
<evidence type="ECO:0000256" key="2">
    <source>
        <dbReference type="ARBA" id="ARBA00022468"/>
    </source>
</evidence>
<dbReference type="Proteomes" id="UP000694540">
    <property type="component" value="Unplaced"/>
</dbReference>
<evidence type="ECO:0000256" key="4">
    <source>
        <dbReference type="SAM" id="MobiDB-lite"/>
    </source>
</evidence>
<dbReference type="SMART" id="SM00324">
    <property type="entry name" value="RhoGAP"/>
    <property type="match status" value="1"/>
</dbReference>
<name>A0A8C3VS28_9CETA</name>
<dbReference type="Gene3D" id="1.10.555.10">
    <property type="entry name" value="Rho GTPase activation protein"/>
    <property type="match status" value="1"/>
</dbReference>
<dbReference type="GO" id="GO:0007165">
    <property type="term" value="P:signal transduction"/>
    <property type="evidence" value="ECO:0007669"/>
    <property type="project" value="InterPro"/>
</dbReference>
<feature type="compositionally biased region" description="Basic and acidic residues" evidence="4">
    <location>
        <begin position="641"/>
        <end position="650"/>
    </location>
</feature>
<dbReference type="GeneTree" id="ENSGT00950000183033"/>
<feature type="region of interest" description="Disordered" evidence="4">
    <location>
        <begin position="507"/>
        <end position="542"/>
    </location>
</feature>
<evidence type="ECO:0000313" key="6">
    <source>
        <dbReference type="Ensembl" id="ENSCWAP00000001015.1"/>
    </source>
</evidence>
<keyword evidence="2" id="KW-0343">GTPase activation</keyword>
<organism evidence="6 7">
    <name type="scientific">Catagonus wagneri</name>
    <name type="common">Chacoan peccary</name>
    <dbReference type="NCBI Taxonomy" id="51154"/>
    <lineage>
        <taxon>Eukaryota</taxon>
        <taxon>Metazoa</taxon>
        <taxon>Chordata</taxon>
        <taxon>Craniata</taxon>
        <taxon>Vertebrata</taxon>
        <taxon>Euteleostomi</taxon>
        <taxon>Mammalia</taxon>
        <taxon>Eutheria</taxon>
        <taxon>Laurasiatheria</taxon>
        <taxon>Artiodactyla</taxon>
        <taxon>Suina</taxon>
        <taxon>Tayassuidae</taxon>
        <taxon>Catagonus</taxon>
    </lineage>
</organism>
<dbReference type="SUPFAM" id="SSF48350">
    <property type="entry name" value="GTPase activation domain, GAP"/>
    <property type="match status" value="1"/>
</dbReference>
<reference evidence="6" key="1">
    <citation type="submission" date="2025-08" db="UniProtKB">
        <authorList>
            <consortium name="Ensembl"/>
        </authorList>
    </citation>
    <scope>IDENTIFICATION</scope>
</reference>
<comment type="similarity">
    <text evidence="1">Belongs to the FAM13 family.</text>
</comment>
<dbReference type="InterPro" id="IPR059029">
    <property type="entry name" value="FAM13A_dom"/>
</dbReference>
<feature type="region of interest" description="Disordered" evidence="4">
    <location>
        <begin position="220"/>
        <end position="240"/>
    </location>
</feature>
<proteinExistence type="inferred from homology"/>
<dbReference type="Pfam" id="PF00620">
    <property type="entry name" value="RhoGAP"/>
    <property type="match status" value="1"/>
</dbReference>
<evidence type="ECO:0000256" key="1">
    <source>
        <dbReference type="ARBA" id="ARBA00007549"/>
    </source>
</evidence>
<dbReference type="CDD" id="cd04393">
    <property type="entry name" value="RhoGAP_FAM13A1a"/>
    <property type="match status" value="1"/>
</dbReference>
<accession>A0A8C3VS28</accession>
<dbReference type="InterPro" id="IPR039102">
    <property type="entry name" value="FAM13"/>
</dbReference>
<dbReference type="PANTHER" id="PTHR15904:SF16">
    <property type="entry name" value="PROTEIN FAM13B"/>
    <property type="match status" value="1"/>
</dbReference>
<dbReference type="InterPro" id="IPR000198">
    <property type="entry name" value="RhoGAP_dom"/>
</dbReference>
<dbReference type="FunFam" id="1.10.555.10:FF:000020">
    <property type="entry name" value="protein FAM13B isoform X1"/>
    <property type="match status" value="1"/>
</dbReference>
<feature type="domain" description="Rho-GAP" evidence="5">
    <location>
        <begin position="23"/>
        <end position="212"/>
    </location>
</feature>